<dbReference type="AlphaFoldDB" id="A0A1J4JQW3"/>
<dbReference type="InterPro" id="IPR015915">
    <property type="entry name" value="Kelch-typ_b-propeller"/>
</dbReference>
<dbReference type="EMBL" id="MLAK01000926">
    <property type="protein sequence ID" value="OHT01130.1"/>
    <property type="molecule type" value="Genomic_DNA"/>
</dbReference>
<accession>A0A1J4JQW3</accession>
<dbReference type="VEuPathDB" id="TrichDB:TRFO_01727"/>
<dbReference type="RefSeq" id="XP_068354266.1">
    <property type="nucleotide sequence ID" value="XM_068490275.1"/>
</dbReference>
<proteinExistence type="predicted"/>
<dbReference type="GeneID" id="94824979"/>
<protein>
    <submittedName>
        <fullName evidence="1">Uncharacterized protein</fullName>
    </submittedName>
</protein>
<keyword evidence="2" id="KW-1185">Reference proteome</keyword>
<dbReference type="Proteomes" id="UP000179807">
    <property type="component" value="Unassembled WGS sequence"/>
</dbReference>
<comment type="caution">
    <text evidence="1">The sequence shown here is derived from an EMBL/GenBank/DDBJ whole genome shotgun (WGS) entry which is preliminary data.</text>
</comment>
<reference evidence="1" key="1">
    <citation type="submission" date="2016-10" db="EMBL/GenBank/DDBJ databases">
        <authorList>
            <person name="Benchimol M."/>
            <person name="Almeida L.G."/>
            <person name="Vasconcelos A.T."/>
            <person name="Perreira-Neves A."/>
            <person name="Rosa I.A."/>
            <person name="Tasca T."/>
            <person name="Bogo M.R."/>
            <person name="de Souza W."/>
        </authorList>
    </citation>
    <scope>NUCLEOTIDE SEQUENCE [LARGE SCALE GENOMIC DNA]</scope>
    <source>
        <strain evidence="1">K</strain>
    </source>
</reference>
<dbReference type="SUPFAM" id="SSF117281">
    <property type="entry name" value="Kelch motif"/>
    <property type="match status" value="1"/>
</dbReference>
<gene>
    <name evidence="1" type="ORF">TRFO_01727</name>
</gene>
<name>A0A1J4JQW3_9EUKA</name>
<organism evidence="1 2">
    <name type="scientific">Tritrichomonas foetus</name>
    <dbReference type="NCBI Taxonomy" id="1144522"/>
    <lineage>
        <taxon>Eukaryota</taxon>
        <taxon>Metamonada</taxon>
        <taxon>Parabasalia</taxon>
        <taxon>Tritrichomonadida</taxon>
        <taxon>Tritrichomonadidae</taxon>
        <taxon>Tritrichomonas</taxon>
    </lineage>
</organism>
<sequence>MSKKTVYSQESIGSAPPPAVQGGGMVHAGDYLFVFGGKSKSKFTMMYGCYLPRTWWFVFFIAPDGESTSQTDGRVSKDGLFLLPGISDFSACYVPENRQIVAFMGHPHKNPVPIFVVSMADALSVLNLREDILAMISF</sequence>
<evidence type="ECO:0000313" key="2">
    <source>
        <dbReference type="Proteomes" id="UP000179807"/>
    </source>
</evidence>
<evidence type="ECO:0000313" key="1">
    <source>
        <dbReference type="EMBL" id="OHT01130.1"/>
    </source>
</evidence>